<reference evidence="1 2" key="1">
    <citation type="journal article" date="2020" name="FEMS Microbiol. Ecol.">
        <title>Temporal dynamics of bacterial communities during seed development and maturation.</title>
        <authorList>
            <person name="Chesneau G."/>
            <person name="Torres-Cortes G."/>
            <person name="Briand M."/>
            <person name="Darrasse A."/>
            <person name="Preveaux A."/>
            <person name="Marais C."/>
            <person name="Jacques M.A."/>
            <person name="Shade A."/>
            <person name="Barret M."/>
        </authorList>
    </citation>
    <scope>NUCLEOTIDE SEQUENCE [LARGE SCALE GENOMIC DNA]</scope>
    <source>
        <strain evidence="1 2">CFBP13599</strain>
    </source>
</reference>
<dbReference type="EMBL" id="JACYWZ010000004">
    <property type="protein sequence ID" value="MBD8770128.1"/>
    <property type="molecule type" value="Genomic_DNA"/>
</dbReference>
<comment type="caution">
    <text evidence="1">The sequence shown here is derived from an EMBL/GenBank/DDBJ whole genome shotgun (WGS) entry which is preliminary data.</text>
</comment>
<accession>A0ABR9C0B3</accession>
<organism evidence="1 2">
    <name type="scientific">Pseudomonas coleopterorum</name>
    <dbReference type="NCBI Taxonomy" id="1605838"/>
    <lineage>
        <taxon>Bacteria</taxon>
        <taxon>Pseudomonadati</taxon>
        <taxon>Pseudomonadota</taxon>
        <taxon>Gammaproteobacteria</taxon>
        <taxon>Pseudomonadales</taxon>
        <taxon>Pseudomonadaceae</taxon>
        <taxon>Pseudomonas</taxon>
    </lineage>
</organism>
<evidence type="ECO:0000313" key="1">
    <source>
        <dbReference type="EMBL" id="MBD8770128.1"/>
    </source>
</evidence>
<keyword evidence="2" id="KW-1185">Reference proteome</keyword>
<evidence type="ECO:0000313" key="2">
    <source>
        <dbReference type="Proteomes" id="UP000620025"/>
    </source>
</evidence>
<name>A0ABR9C0B3_9PSED</name>
<proteinExistence type="predicted"/>
<dbReference type="RefSeq" id="WP_192067660.1">
    <property type="nucleotide sequence ID" value="NZ_JACYWY010000003.1"/>
</dbReference>
<gene>
    <name evidence="1" type="ORF">IFT38_11325</name>
</gene>
<protein>
    <submittedName>
        <fullName evidence="1">Uncharacterized protein</fullName>
    </submittedName>
</protein>
<dbReference type="Proteomes" id="UP000620025">
    <property type="component" value="Unassembled WGS sequence"/>
</dbReference>
<sequence length="149" mass="16949">MTNLIWMKYYRESMCGFEKRTDEIVKEISAIVPSMLALETALLISEGSLPTQKTYKLMSSSKNTPSKNSVLNRELSRLVASVNTLKRFMKNNINEAISRSNSVLQHEQSVEYEAIDPATLQGFHQFQKSLIKSILILDSLDQDCSRTKL</sequence>